<evidence type="ECO:0000313" key="6">
    <source>
        <dbReference type="Proteomes" id="UP000254159"/>
    </source>
</evidence>
<dbReference type="PANTHER" id="PTHR30126:SF2">
    <property type="entry name" value="HTH-TYPE TRANSCRIPTIONAL REGULATOR YJIE"/>
    <property type="match status" value="1"/>
</dbReference>
<dbReference type="SUPFAM" id="SSF53850">
    <property type="entry name" value="Periplasmic binding protein-like II"/>
    <property type="match status" value="1"/>
</dbReference>
<gene>
    <name evidence="5" type="primary">yjiE_2</name>
    <name evidence="5" type="ORF">NCTC10865_05385</name>
</gene>
<accession>A0A2X7PT69</accession>
<protein>
    <submittedName>
        <fullName evidence="5">LysR family transcriptional regulator</fullName>
    </submittedName>
</protein>
<evidence type="ECO:0000256" key="1">
    <source>
        <dbReference type="ARBA" id="ARBA00009437"/>
    </source>
</evidence>
<dbReference type="Gene3D" id="3.40.190.290">
    <property type="match status" value="1"/>
</dbReference>
<keyword evidence="2" id="KW-0805">Transcription regulation</keyword>
<dbReference type="InterPro" id="IPR005119">
    <property type="entry name" value="LysR_subst-bd"/>
</dbReference>
<comment type="similarity">
    <text evidence="1">Belongs to the LysR transcriptional regulatory family.</text>
</comment>
<sequence>MPPLFTWAIEAIDVDEAVDKLREGQSDCIFSFHDEDLLEAPFDHIRLFESQLFPVCASDEHGEALFNLAQPHFPLLNYSRNSYMGRLINRTLTRHSELSFSTFFVSSMSELLKQVALDGCGIAWLPEYAIQQEIRSGKLVVLNRDELVIPIQAYAYRMNTRMNPVAERFWRELRELEIVLS</sequence>
<dbReference type="CDD" id="cd05466">
    <property type="entry name" value="PBP2_LTTR_substrate"/>
    <property type="match status" value="1"/>
</dbReference>
<dbReference type="NCBIfam" id="NF007488">
    <property type="entry name" value="PRK10082.1"/>
    <property type="match status" value="1"/>
</dbReference>
<dbReference type="GO" id="GO:0000976">
    <property type="term" value="F:transcription cis-regulatory region binding"/>
    <property type="evidence" value="ECO:0007669"/>
    <property type="project" value="TreeGrafter"/>
</dbReference>
<dbReference type="EMBL" id="UGCD01000002">
    <property type="protein sequence ID" value="STI19990.1"/>
    <property type="molecule type" value="Genomic_DNA"/>
</dbReference>
<evidence type="ECO:0000259" key="4">
    <source>
        <dbReference type="Pfam" id="PF03466"/>
    </source>
</evidence>
<proteinExistence type="inferred from homology"/>
<keyword evidence="3" id="KW-0804">Transcription</keyword>
<name>A0A2X7PT69_ECOLX</name>
<dbReference type="PANTHER" id="PTHR30126">
    <property type="entry name" value="HTH-TYPE TRANSCRIPTIONAL REGULATOR"/>
    <property type="match status" value="1"/>
</dbReference>
<organism evidence="5 6">
    <name type="scientific">Escherichia coli</name>
    <dbReference type="NCBI Taxonomy" id="562"/>
    <lineage>
        <taxon>Bacteria</taxon>
        <taxon>Pseudomonadati</taxon>
        <taxon>Pseudomonadota</taxon>
        <taxon>Gammaproteobacteria</taxon>
        <taxon>Enterobacterales</taxon>
        <taxon>Enterobacteriaceae</taxon>
        <taxon>Escherichia</taxon>
    </lineage>
</organism>
<dbReference type="AlphaFoldDB" id="A0A2X7PT69"/>
<reference evidence="5 6" key="1">
    <citation type="submission" date="2018-06" db="EMBL/GenBank/DDBJ databases">
        <authorList>
            <consortium name="Pathogen Informatics"/>
            <person name="Doyle S."/>
        </authorList>
    </citation>
    <scope>NUCLEOTIDE SEQUENCE [LARGE SCALE GENOMIC DNA]</scope>
    <source>
        <strain evidence="5 6">NCTC10865</strain>
    </source>
</reference>
<dbReference type="Pfam" id="PF03466">
    <property type="entry name" value="LysR_substrate"/>
    <property type="match status" value="1"/>
</dbReference>
<evidence type="ECO:0000256" key="3">
    <source>
        <dbReference type="ARBA" id="ARBA00023163"/>
    </source>
</evidence>
<feature type="domain" description="LysR substrate-binding" evidence="4">
    <location>
        <begin position="9"/>
        <end position="175"/>
    </location>
</feature>
<evidence type="ECO:0000256" key="2">
    <source>
        <dbReference type="ARBA" id="ARBA00023015"/>
    </source>
</evidence>
<evidence type="ECO:0000313" key="5">
    <source>
        <dbReference type="EMBL" id="STI19990.1"/>
    </source>
</evidence>
<dbReference type="GO" id="GO:0006355">
    <property type="term" value="P:regulation of DNA-templated transcription"/>
    <property type="evidence" value="ECO:0007669"/>
    <property type="project" value="TreeGrafter"/>
</dbReference>
<dbReference type="Proteomes" id="UP000254159">
    <property type="component" value="Unassembled WGS sequence"/>
</dbReference>